<keyword evidence="1" id="KW-1133">Transmembrane helix</keyword>
<feature type="transmembrane region" description="Helical" evidence="1">
    <location>
        <begin position="45"/>
        <end position="68"/>
    </location>
</feature>
<dbReference type="Pfam" id="PF22765">
    <property type="entry name" value="DUF7010"/>
    <property type="match status" value="1"/>
</dbReference>
<evidence type="ECO:0000313" key="2">
    <source>
        <dbReference type="EMBL" id="UOQ86876.1"/>
    </source>
</evidence>
<dbReference type="EMBL" id="CP095071">
    <property type="protein sequence ID" value="UOQ86876.1"/>
    <property type="molecule type" value="Genomic_DNA"/>
</dbReference>
<gene>
    <name evidence="2" type="ORF">MUN87_08320</name>
</gene>
<dbReference type="InterPro" id="IPR053824">
    <property type="entry name" value="DUF7010"/>
</dbReference>
<sequence length="178" mass="20059">MNLVETRNKLSKSGKNGVAFLFAGVIIWLIIMIVFLLPLDIYTKNIFMLIASGIMFPLSIAISFLIKSDWQLKDSPLGKLGLYLNLAQIMYFPILFWAIGNSPNEAVMIFAIITGAHFFPYGWLYNAKAYYVMSPVTSVVIMVVGWLSLGQNLWMIPLAVIILLAIMIFALFIDLKKK</sequence>
<dbReference type="RefSeq" id="WP_244747250.1">
    <property type="nucleotide sequence ID" value="NZ_CP095071.1"/>
</dbReference>
<keyword evidence="1" id="KW-0472">Membrane</keyword>
<protein>
    <recommendedName>
        <fullName evidence="4">EamA domain-containing protein</fullName>
    </recommendedName>
</protein>
<reference evidence="2 3" key="1">
    <citation type="submission" date="2022-04" db="EMBL/GenBank/DDBJ databases">
        <title>Gracilibacillus sp. isolated from saltern.</title>
        <authorList>
            <person name="Won M."/>
            <person name="Lee C.-M."/>
            <person name="Woen H.-Y."/>
            <person name="Kwon S.-W."/>
        </authorList>
    </citation>
    <scope>NUCLEOTIDE SEQUENCE [LARGE SCALE GENOMIC DNA]</scope>
    <source>
        <strain evidence="2 3">SSPM10-3</strain>
    </source>
</reference>
<keyword evidence="3" id="KW-1185">Reference proteome</keyword>
<feature type="transmembrane region" description="Helical" evidence="1">
    <location>
        <begin position="17"/>
        <end position="39"/>
    </location>
</feature>
<feature type="transmembrane region" description="Helical" evidence="1">
    <location>
        <begin position="153"/>
        <end position="173"/>
    </location>
</feature>
<evidence type="ECO:0000313" key="3">
    <source>
        <dbReference type="Proteomes" id="UP000831537"/>
    </source>
</evidence>
<dbReference type="Proteomes" id="UP000831537">
    <property type="component" value="Chromosome"/>
</dbReference>
<feature type="transmembrane region" description="Helical" evidence="1">
    <location>
        <begin position="106"/>
        <end position="124"/>
    </location>
</feature>
<keyword evidence="1" id="KW-0812">Transmembrane</keyword>
<evidence type="ECO:0008006" key="4">
    <source>
        <dbReference type="Google" id="ProtNLM"/>
    </source>
</evidence>
<feature type="transmembrane region" description="Helical" evidence="1">
    <location>
        <begin position="129"/>
        <end position="147"/>
    </location>
</feature>
<name>A0ABY4GR49_9BACI</name>
<evidence type="ECO:0000256" key="1">
    <source>
        <dbReference type="SAM" id="Phobius"/>
    </source>
</evidence>
<organism evidence="2 3">
    <name type="scientific">Gracilibacillus salinarum</name>
    <dbReference type="NCBI Taxonomy" id="2932255"/>
    <lineage>
        <taxon>Bacteria</taxon>
        <taxon>Bacillati</taxon>
        <taxon>Bacillota</taxon>
        <taxon>Bacilli</taxon>
        <taxon>Bacillales</taxon>
        <taxon>Bacillaceae</taxon>
        <taxon>Gracilibacillus</taxon>
    </lineage>
</organism>
<proteinExistence type="predicted"/>
<feature type="transmembrane region" description="Helical" evidence="1">
    <location>
        <begin position="80"/>
        <end position="100"/>
    </location>
</feature>
<accession>A0ABY4GR49</accession>